<sequence>MKRTLAVILLPLLIIGCDFDELPEFPTVRAINYKQEMRDFVGSISRYAKGIDPEFVIIPQNGVELVTDNGRESGSIDIDYVNAVDGLGQESLFFGLNGIDQPTPLAERRRLQTFLDLARDNGKAILVTDFAVSQNNIDDSYLDNEEAGYISFAADHAELDNIPLYPPEIHNRNFSDIDGIRQARNFLNLINPRLFSTRQELVDEISETDYDIVIIDFFFNGLEFTEEQVEQLKVKTNGSRRLLIAYMSIGLAQDNRFYWQSFWLSNPPVWLGEEVPGLPGNYHVDYWRQGWQELIFGNDESYVFRILDAGFDGVFLDNVDVFEFFEERDD</sequence>
<name>A0A1H3W8M2_9GAMM</name>
<reference evidence="3" key="1">
    <citation type="submission" date="2016-10" db="EMBL/GenBank/DDBJ databases">
        <authorList>
            <person name="Varghese N."/>
            <person name="Submissions S."/>
        </authorList>
    </citation>
    <scope>NUCLEOTIDE SEQUENCE [LARGE SCALE GENOMIC DNA]</scope>
    <source>
        <strain evidence="3">CGMCC 1.10657</strain>
    </source>
</reference>
<dbReference type="AlphaFoldDB" id="A0A1H3W8M2"/>
<dbReference type="PRINTS" id="PR01545">
    <property type="entry name" value="THEMAYE10DUF"/>
</dbReference>
<dbReference type="PANTHER" id="PTHR35882:SF2">
    <property type="entry name" value="PELA"/>
    <property type="match status" value="1"/>
</dbReference>
<dbReference type="Pfam" id="PF03537">
    <property type="entry name" value="Glyco_hydro_114"/>
    <property type="match status" value="1"/>
</dbReference>
<dbReference type="InterPro" id="IPR004352">
    <property type="entry name" value="GH114_TIM-barrel"/>
</dbReference>
<dbReference type="InterPro" id="IPR017853">
    <property type="entry name" value="GH"/>
</dbReference>
<evidence type="ECO:0000313" key="3">
    <source>
        <dbReference type="Proteomes" id="UP000198658"/>
    </source>
</evidence>
<keyword evidence="3" id="KW-1185">Reference proteome</keyword>
<dbReference type="RefSeq" id="WP_091385073.1">
    <property type="nucleotide sequence ID" value="NZ_FNQO01000001.1"/>
</dbReference>
<accession>A0A1H3W8M2</accession>
<evidence type="ECO:0000259" key="1">
    <source>
        <dbReference type="Pfam" id="PF03537"/>
    </source>
</evidence>
<dbReference type="SUPFAM" id="SSF51445">
    <property type="entry name" value="(Trans)glycosidases"/>
    <property type="match status" value="2"/>
</dbReference>
<dbReference type="STRING" id="658218.SAMN05216562_0646"/>
<dbReference type="EMBL" id="FNQO01000001">
    <property type="protein sequence ID" value="SDZ83443.1"/>
    <property type="molecule type" value="Genomic_DNA"/>
</dbReference>
<gene>
    <name evidence="2" type="ORF">SAMN05216562_0646</name>
</gene>
<protein>
    <recommendedName>
        <fullName evidence="1">Glycoside-hydrolase family GH114 TIM-barrel domain-containing protein</fullName>
    </recommendedName>
</protein>
<proteinExistence type="predicted"/>
<organism evidence="2 3">
    <name type="scientific">Microbulbifer marinus</name>
    <dbReference type="NCBI Taxonomy" id="658218"/>
    <lineage>
        <taxon>Bacteria</taxon>
        <taxon>Pseudomonadati</taxon>
        <taxon>Pseudomonadota</taxon>
        <taxon>Gammaproteobacteria</taxon>
        <taxon>Cellvibrionales</taxon>
        <taxon>Microbulbiferaceae</taxon>
        <taxon>Microbulbifer</taxon>
    </lineage>
</organism>
<evidence type="ECO:0000313" key="2">
    <source>
        <dbReference type="EMBL" id="SDZ83443.1"/>
    </source>
</evidence>
<dbReference type="Proteomes" id="UP000198658">
    <property type="component" value="Unassembled WGS sequence"/>
</dbReference>
<dbReference type="InterPro" id="IPR016062">
    <property type="entry name" value="TM1410-rel"/>
</dbReference>
<dbReference type="OrthoDB" id="30037at2"/>
<feature type="domain" description="Glycoside-hydrolase family GH114 TIM-barrel" evidence="1">
    <location>
        <begin position="209"/>
        <end position="323"/>
    </location>
</feature>
<dbReference type="InterPro" id="IPR013785">
    <property type="entry name" value="Aldolase_TIM"/>
</dbReference>
<dbReference type="Gene3D" id="3.20.20.70">
    <property type="entry name" value="Aldolase class I"/>
    <property type="match status" value="2"/>
</dbReference>
<dbReference type="PROSITE" id="PS51257">
    <property type="entry name" value="PROKAR_LIPOPROTEIN"/>
    <property type="match status" value="1"/>
</dbReference>
<dbReference type="PANTHER" id="PTHR35882">
    <property type="entry name" value="PELA"/>
    <property type="match status" value="1"/>
</dbReference>